<dbReference type="InterPro" id="IPR009003">
    <property type="entry name" value="Peptidase_S1_PA"/>
</dbReference>
<dbReference type="EC" id="3.4.21.-" evidence="3"/>
<dbReference type="Proteomes" id="UP001151002">
    <property type="component" value="Unassembled WGS sequence"/>
</dbReference>
<feature type="signal peptide" evidence="1">
    <location>
        <begin position="1"/>
        <end position="24"/>
    </location>
</feature>
<dbReference type="PANTHER" id="PTHR10551">
    <property type="entry name" value="FASCIN"/>
    <property type="match status" value="1"/>
</dbReference>
<keyword evidence="3" id="KW-0378">Hydrolase</keyword>
<sequence length="510" mass="51831">MARGLRGRWTAALVAVAAGLTGLAAGDQALAVGRGTADAAYGYVVKVSVGGERGCTGVRLEPQLVLTAKACFPTGQATGAPAVATTVATRPDQGAAVQTVAIEHLFVRDDRNLVLLRLAKALTGLRGQVPLSVSGPAAGETLRVLGFGRTATEWVPDLPHTAQFSVGGVAGMDFGIAPTADGTVCKGDAGGPVIRENADGTSSLAGVLSQSSQGGCIRETSTARDATVTRVDGLAEWVNQFRDIELTGVVEAGAGGCLVLRDGDATYHLAGGDAAVVKAGATVHVSGYRAPAAGDTCAQGTRFRVVQAFTVVTLVGTVTRGAEGCLLLSSGATYQLGGGDPAVVKIGAAVSVTGYPAPGSSSCQQGTIFRVLSAVAAIPVSLRARVNNKFVTAEDAGAKPLIANRDTVGGTWEVFDQFDLGRGDIALRARVNGKFVTAESAGAAALIANRDTVGGTWERFLLVRNADGSVSLRAAVNGKYVTAENAGAAALIANRDTIGGSWERFDLINR</sequence>
<evidence type="ECO:0000256" key="1">
    <source>
        <dbReference type="SAM" id="SignalP"/>
    </source>
</evidence>
<dbReference type="EMBL" id="JAPNTZ010000004">
    <property type="protein sequence ID" value="MCY1139100.1"/>
    <property type="molecule type" value="Genomic_DNA"/>
</dbReference>
<dbReference type="InterPro" id="IPR043504">
    <property type="entry name" value="Peptidase_S1_PA_chymotrypsin"/>
</dbReference>
<dbReference type="InterPro" id="IPR008999">
    <property type="entry name" value="Actin-crosslinking"/>
</dbReference>
<proteinExistence type="predicted"/>
<dbReference type="SMART" id="SM00020">
    <property type="entry name" value="Tryp_SPc"/>
    <property type="match status" value="1"/>
</dbReference>
<dbReference type="InterPro" id="IPR010431">
    <property type="entry name" value="Fascin"/>
</dbReference>
<dbReference type="GO" id="GO:0016787">
    <property type="term" value="F:hydrolase activity"/>
    <property type="evidence" value="ECO:0007669"/>
    <property type="project" value="UniProtKB-KW"/>
</dbReference>
<keyword evidence="1" id="KW-0732">Signal</keyword>
<comment type="caution">
    <text evidence="3">The sequence shown here is derived from an EMBL/GenBank/DDBJ whole genome shotgun (WGS) entry which is preliminary data.</text>
</comment>
<dbReference type="RefSeq" id="WP_267563179.1">
    <property type="nucleotide sequence ID" value="NZ_JAPNTZ010000004.1"/>
</dbReference>
<name>A0ABT4AY05_9ACTN</name>
<feature type="chain" id="PRO_5047215877" evidence="1">
    <location>
        <begin position="25"/>
        <end position="510"/>
    </location>
</feature>
<dbReference type="SUPFAM" id="SSF50405">
    <property type="entry name" value="Actin-crosslinking proteins"/>
    <property type="match status" value="1"/>
</dbReference>
<dbReference type="PROSITE" id="PS50240">
    <property type="entry name" value="TRYPSIN_DOM"/>
    <property type="match status" value="1"/>
</dbReference>
<dbReference type="Gene3D" id="2.40.10.10">
    <property type="entry name" value="Trypsin-like serine proteases"/>
    <property type="match status" value="1"/>
</dbReference>
<keyword evidence="4" id="KW-1185">Reference proteome</keyword>
<dbReference type="PANTHER" id="PTHR10551:SF9">
    <property type="entry name" value="FASCIN-2"/>
    <property type="match status" value="1"/>
</dbReference>
<evidence type="ECO:0000313" key="4">
    <source>
        <dbReference type="Proteomes" id="UP001151002"/>
    </source>
</evidence>
<accession>A0ABT4AY05</accession>
<dbReference type="InterPro" id="IPR001254">
    <property type="entry name" value="Trypsin_dom"/>
</dbReference>
<protein>
    <submittedName>
        <fullName evidence="3">Trypsin-like serine protease</fullName>
        <ecNumber evidence="3">3.4.21.-</ecNumber>
    </submittedName>
</protein>
<dbReference type="CDD" id="cd00257">
    <property type="entry name" value="beta-trefoil_FSCN-like"/>
    <property type="match status" value="1"/>
</dbReference>
<evidence type="ECO:0000313" key="3">
    <source>
        <dbReference type="EMBL" id="MCY1139100.1"/>
    </source>
</evidence>
<dbReference type="Gene3D" id="2.80.10.50">
    <property type="match status" value="1"/>
</dbReference>
<feature type="domain" description="Peptidase S1" evidence="2">
    <location>
        <begin position="23"/>
        <end position="243"/>
    </location>
</feature>
<dbReference type="SUPFAM" id="SSF50494">
    <property type="entry name" value="Trypsin-like serine proteases"/>
    <property type="match status" value="1"/>
</dbReference>
<dbReference type="Pfam" id="PF00089">
    <property type="entry name" value="Trypsin"/>
    <property type="match status" value="1"/>
</dbReference>
<reference evidence="3" key="1">
    <citation type="submission" date="2022-11" db="EMBL/GenBank/DDBJ databases">
        <authorList>
            <person name="Somphong A."/>
            <person name="Phongsopitanun W."/>
        </authorList>
    </citation>
    <scope>NUCLEOTIDE SEQUENCE</scope>
    <source>
        <strain evidence="3">Pm04-4</strain>
    </source>
</reference>
<gene>
    <name evidence="3" type="ORF">OWR29_13970</name>
</gene>
<evidence type="ECO:0000259" key="2">
    <source>
        <dbReference type="PROSITE" id="PS50240"/>
    </source>
</evidence>
<organism evidence="3 4">
    <name type="scientific">Paractinoplanes pyxinae</name>
    <dbReference type="NCBI Taxonomy" id="2997416"/>
    <lineage>
        <taxon>Bacteria</taxon>
        <taxon>Bacillati</taxon>
        <taxon>Actinomycetota</taxon>
        <taxon>Actinomycetes</taxon>
        <taxon>Micromonosporales</taxon>
        <taxon>Micromonosporaceae</taxon>
        <taxon>Paractinoplanes</taxon>
    </lineage>
</organism>